<evidence type="ECO:0000313" key="3">
    <source>
        <dbReference type="Proteomes" id="UP001155240"/>
    </source>
</evidence>
<dbReference type="EMBL" id="JAMRYM010000127">
    <property type="protein sequence ID" value="MCM6764254.1"/>
    <property type="molecule type" value="Genomic_DNA"/>
</dbReference>
<evidence type="ECO:0000313" key="2">
    <source>
        <dbReference type="EMBL" id="MCM6764254.1"/>
    </source>
</evidence>
<dbReference type="Proteomes" id="UP001155240">
    <property type="component" value="Unassembled WGS sequence"/>
</dbReference>
<keyword evidence="3" id="KW-1185">Reference proteome</keyword>
<name>A0A9X2E4N1_9MICO</name>
<dbReference type="RefSeq" id="WP_251948129.1">
    <property type="nucleotide sequence ID" value="NZ_JAMRYM010000127.1"/>
</dbReference>
<protein>
    <submittedName>
        <fullName evidence="2">Uncharacterized protein</fullName>
    </submittedName>
</protein>
<accession>A0A9X2E4N1</accession>
<feature type="non-terminal residue" evidence="2">
    <location>
        <position position="61"/>
    </location>
</feature>
<feature type="region of interest" description="Disordered" evidence="1">
    <location>
        <begin position="42"/>
        <end position="61"/>
    </location>
</feature>
<gene>
    <name evidence="2" type="ORF">NB037_17700</name>
</gene>
<proteinExistence type="predicted"/>
<evidence type="ECO:0000256" key="1">
    <source>
        <dbReference type="SAM" id="MobiDB-lite"/>
    </source>
</evidence>
<comment type="caution">
    <text evidence="2">The sequence shown here is derived from an EMBL/GenBank/DDBJ whole genome shotgun (WGS) entry which is preliminary data.</text>
</comment>
<organism evidence="2 3">
    <name type="scientific">Rathayibacter rubneri</name>
    <dbReference type="NCBI Taxonomy" id="2950106"/>
    <lineage>
        <taxon>Bacteria</taxon>
        <taxon>Bacillati</taxon>
        <taxon>Actinomycetota</taxon>
        <taxon>Actinomycetes</taxon>
        <taxon>Micrococcales</taxon>
        <taxon>Microbacteriaceae</taxon>
        <taxon>Rathayibacter</taxon>
    </lineage>
</organism>
<dbReference type="AlphaFoldDB" id="A0A9X2E4N1"/>
<sequence>MPGGRSAPSVVRSEGSSAMHLRSRALLGAVALAALTGLTGCTPSADPVAEPTGSAEGVQPV</sequence>
<reference evidence="2" key="1">
    <citation type="submission" date="2022-06" db="EMBL/GenBank/DDBJ databases">
        <title>Whole genome shotgun sequencing (WGS) of Rathayibacter sp. ZW T2_19, isolated from stored onions (Allium cepa).</title>
        <authorList>
            <person name="Stoll D.A."/>
            <person name="Huch M."/>
        </authorList>
    </citation>
    <scope>NUCLEOTIDE SEQUENCE</scope>
    <source>
        <strain evidence="2">ZW T2_19</strain>
    </source>
</reference>